<proteinExistence type="predicted"/>
<dbReference type="Pfam" id="PF00234">
    <property type="entry name" value="Tryp_alpha_amyl"/>
    <property type="match status" value="1"/>
</dbReference>
<evidence type="ECO:0000259" key="2">
    <source>
        <dbReference type="Pfam" id="PF00234"/>
    </source>
</evidence>
<feature type="signal peptide" evidence="1">
    <location>
        <begin position="1"/>
        <end position="27"/>
    </location>
</feature>
<feature type="chain" id="PRO_5032355855" description="Bifunctional inhibitor/plant lipid transfer protein/seed storage helical domain-containing protein" evidence="1">
    <location>
        <begin position="28"/>
        <end position="100"/>
    </location>
</feature>
<dbReference type="GO" id="GO:0005504">
    <property type="term" value="F:fatty acid binding"/>
    <property type="evidence" value="ECO:0007669"/>
    <property type="project" value="InterPro"/>
</dbReference>
<reference evidence="3" key="1">
    <citation type="submission" date="2020-10" db="EMBL/GenBank/DDBJ databases">
        <authorList>
            <person name="Han B."/>
            <person name="Lu T."/>
            <person name="Zhao Q."/>
            <person name="Huang X."/>
            <person name="Zhao Y."/>
        </authorList>
    </citation>
    <scope>NUCLEOTIDE SEQUENCE</scope>
</reference>
<organism evidence="3 4">
    <name type="scientific">Miscanthus lutarioriparius</name>
    <dbReference type="NCBI Taxonomy" id="422564"/>
    <lineage>
        <taxon>Eukaryota</taxon>
        <taxon>Viridiplantae</taxon>
        <taxon>Streptophyta</taxon>
        <taxon>Embryophyta</taxon>
        <taxon>Tracheophyta</taxon>
        <taxon>Spermatophyta</taxon>
        <taxon>Magnoliopsida</taxon>
        <taxon>Liliopsida</taxon>
        <taxon>Poales</taxon>
        <taxon>Poaceae</taxon>
        <taxon>PACMAD clade</taxon>
        <taxon>Panicoideae</taxon>
        <taxon>Andropogonodae</taxon>
        <taxon>Andropogoneae</taxon>
        <taxon>Saccharinae</taxon>
        <taxon>Miscanthus</taxon>
    </lineage>
</organism>
<name>A0A811P6V8_9POAL</name>
<evidence type="ECO:0000313" key="4">
    <source>
        <dbReference type="Proteomes" id="UP000604825"/>
    </source>
</evidence>
<evidence type="ECO:0000256" key="1">
    <source>
        <dbReference type="SAM" id="SignalP"/>
    </source>
</evidence>
<dbReference type="OrthoDB" id="656626at2759"/>
<sequence length="100" mass="10686">MAGRRVCMNKAVAVVALLALLLAAGEAEQICKVDRDTVLKQCGESCSSGTPSQGCCDALRHADFGCLCHNYWDKLKAMPAYARCAQAIPSKCNLPNAKCH</sequence>
<dbReference type="InterPro" id="IPR036312">
    <property type="entry name" value="Bifun_inhib/LTP/seed_sf"/>
</dbReference>
<keyword evidence="1" id="KW-0732">Signal</keyword>
<dbReference type="EMBL" id="CAJGYO010000006">
    <property type="protein sequence ID" value="CAD6235366.1"/>
    <property type="molecule type" value="Genomic_DNA"/>
</dbReference>
<dbReference type="Gene3D" id="1.10.110.10">
    <property type="entry name" value="Plant lipid-transfer and hydrophobic proteins"/>
    <property type="match status" value="1"/>
</dbReference>
<feature type="domain" description="Bifunctional inhibitor/plant lipid transfer protein/seed storage helical" evidence="2">
    <location>
        <begin position="39"/>
        <end position="96"/>
    </location>
</feature>
<accession>A0A811P6V8</accession>
<evidence type="ECO:0000313" key="3">
    <source>
        <dbReference type="EMBL" id="CAD6235366.1"/>
    </source>
</evidence>
<comment type="caution">
    <text evidence="3">The sequence shown here is derived from an EMBL/GenBank/DDBJ whole genome shotgun (WGS) entry which is preliminary data.</text>
</comment>
<dbReference type="AlphaFoldDB" id="A0A811P6V8"/>
<dbReference type="PANTHER" id="PTHR33122:SF62">
    <property type="entry name" value="OS01G0914300 PROTEIN"/>
    <property type="match status" value="1"/>
</dbReference>
<protein>
    <recommendedName>
        <fullName evidence="2">Bifunctional inhibitor/plant lipid transfer protein/seed storage helical domain-containing protein</fullName>
    </recommendedName>
</protein>
<dbReference type="GO" id="GO:0009627">
    <property type="term" value="P:systemic acquired resistance"/>
    <property type="evidence" value="ECO:0007669"/>
    <property type="project" value="InterPro"/>
</dbReference>
<dbReference type="SUPFAM" id="SSF47699">
    <property type="entry name" value="Bifunctional inhibitor/lipid-transfer protein/seed storage 2S albumin"/>
    <property type="match status" value="1"/>
</dbReference>
<dbReference type="InterPro" id="IPR016140">
    <property type="entry name" value="Bifunc_inhib/LTP/seed_store"/>
</dbReference>
<dbReference type="PANTHER" id="PTHR33122">
    <property type="entry name" value="LIPID BINDING PROTEIN-RELATED"/>
    <property type="match status" value="1"/>
</dbReference>
<keyword evidence="4" id="KW-1185">Reference proteome</keyword>
<gene>
    <name evidence="3" type="ORF">NCGR_LOCUS23617</name>
</gene>
<dbReference type="InterPro" id="IPR039265">
    <property type="entry name" value="DIR1-like"/>
</dbReference>
<dbReference type="Proteomes" id="UP000604825">
    <property type="component" value="Unassembled WGS sequence"/>
</dbReference>